<gene>
    <name evidence="1" type="ORF">OWV82_006368</name>
</gene>
<sequence>MDASQYLSLQIILVLLLIKASILEAAFPEFRKCSVNENCGGVSIPYPFGTEEGCYFNEWFRVTCNNTSSGSPKPFISSINLELLEVDLTNLTVRVNVPAILSSDCTGKTRQSHVTDLTGTPFSFPDTRNRFTALGCDNSAMMINQNDSIIGGCLSVCDSGGSATRRGCYGLNCCQTMIPPSLKYFNASISNVNRSENQECRSAFMVDLREDPFALRGKEEVPAVLEWGKSKGTCYEGNSSIIPACNGEYPNDYCSIPLDDKFLCRCDGISSSMTEGCQGRLVCLSKDANCSGCPDQSITQGNMCYQFPIVNISDKKSRDKFIIIACSAGFGTLLLLMVAWWLYKVVRRRKAMKLKQKFFKRNGGLLLQQQLSSSTEGSIDKTKMFTSKELEKATDNYNANRILGQGGQGTVYKGMLADGRIVAIKKSKIVDENKLDQFINEVVILSQINHRNVVKLLGCCLETEVPLLVYEFIPNGTLFQYIHGNQMEELPMMITWEMRLRIAIEVASALSYLHLAASIPIYHRDIKSLNILLDEKYRAKVSDFGTSRSVAIDQTHLTTQVQGTFGYLDPEYFRSSQFTEKSDVYSFGVVLVELLTGQKPIRTSTKPDEYASLAAFFLQAMEDNRLFEILDPRVVKEGHEKEILTVAKIAQRCLNLNGKMRPTMGEVAIELGGIRATNGVSTSVMEQNYEEIDFVDGEITRNFETDSSGNTAGSTSVLIDVQPFISKS</sequence>
<keyword evidence="2" id="KW-1185">Reference proteome</keyword>
<evidence type="ECO:0000313" key="2">
    <source>
        <dbReference type="Proteomes" id="UP001164539"/>
    </source>
</evidence>
<reference evidence="1 2" key="1">
    <citation type="journal article" date="2023" name="Science">
        <title>Complex scaffold remodeling in plant triterpene biosynthesis.</title>
        <authorList>
            <person name="De La Pena R."/>
            <person name="Hodgson H."/>
            <person name="Liu J.C."/>
            <person name="Stephenson M.J."/>
            <person name="Martin A.C."/>
            <person name="Owen C."/>
            <person name="Harkess A."/>
            <person name="Leebens-Mack J."/>
            <person name="Jimenez L.E."/>
            <person name="Osbourn A."/>
            <person name="Sattely E.S."/>
        </authorList>
    </citation>
    <scope>NUCLEOTIDE SEQUENCE [LARGE SCALE GENOMIC DNA]</scope>
    <source>
        <strain evidence="2">cv. JPN11</strain>
        <tissue evidence="1">Leaf</tissue>
    </source>
</reference>
<name>A0ACC1YHC8_MELAZ</name>
<evidence type="ECO:0000313" key="1">
    <source>
        <dbReference type="EMBL" id="KAJ4722943.1"/>
    </source>
</evidence>
<proteinExistence type="predicted"/>
<protein>
    <submittedName>
        <fullName evidence="1">Kinase</fullName>
    </submittedName>
</protein>
<organism evidence="1 2">
    <name type="scientific">Melia azedarach</name>
    <name type="common">Chinaberry tree</name>
    <dbReference type="NCBI Taxonomy" id="155640"/>
    <lineage>
        <taxon>Eukaryota</taxon>
        <taxon>Viridiplantae</taxon>
        <taxon>Streptophyta</taxon>
        <taxon>Embryophyta</taxon>
        <taxon>Tracheophyta</taxon>
        <taxon>Spermatophyta</taxon>
        <taxon>Magnoliopsida</taxon>
        <taxon>eudicotyledons</taxon>
        <taxon>Gunneridae</taxon>
        <taxon>Pentapetalae</taxon>
        <taxon>rosids</taxon>
        <taxon>malvids</taxon>
        <taxon>Sapindales</taxon>
        <taxon>Meliaceae</taxon>
        <taxon>Melia</taxon>
    </lineage>
</organism>
<keyword evidence="1" id="KW-0808">Transferase</keyword>
<accession>A0ACC1YHC8</accession>
<dbReference type="EMBL" id="CM051396">
    <property type="protein sequence ID" value="KAJ4722943.1"/>
    <property type="molecule type" value="Genomic_DNA"/>
</dbReference>
<keyword evidence="1" id="KW-0418">Kinase</keyword>
<dbReference type="Proteomes" id="UP001164539">
    <property type="component" value="Chromosome 3"/>
</dbReference>
<comment type="caution">
    <text evidence="1">The sequence shown here is derived from an EMBL/GenBank/DDBJ whole genome shotgun (WGS) entry which is preliminary data.</text>
</comment>